<sequence>MRSKDYTDAPGELDMLIGFFLMNSVCIVFFLMFGMCVICSCMRRKPNFMKSEKETSAPPSSKRRLLSPKSVSPKPSTNSAPLIPLPVTNPTFKPTFKAMITKAMKNEDFQKMAKTGNSPNVVEQRR</sequence>
<evidence type="ECO:0000313" key="2">
    <source>
        <dbReference type="WBParaSite" id="PS1159_v2.g19372.t1"/>
    </source>
</evidence>
<reference evidence="2" key="1">
    <citation type="submission" date="2025-08" db="UniProtKB">
        <authorList>
            <consortium name="WormBaseParasite"/>
        </authorList>
    </citation>
    <scope>IDENTIFICATION</scope>
</reference>
<accession>A0AC35FNS5</accession>
<dbReference type="WBParaSite" id="PS1159_v2.g19372.t1">
    <property type="protein sequence ID" value="PS1159_v2.g19372.t1"/>
    <property type="gene ID" value="PS1159_v2.g19372"/>
</dbReference>
<organism evidence="1 2">
    <name type="scientific">Panagrolaimus sp. PS1159</name>
    <dbReference type="NCBI Taxonomy" id="55785"/>
    <lineage>
        <taxon>Eukaryota</taxon>
        <taxon>Metazoa</taxon>
        <taxon>Ecdysozoa</taxon>
        <taxon>Nematoda</taxon>
        <taxon>Chromadorea</taxon>
        <taxon>Rhabditida</taxon>
        <taxon>Tylenchina</taxon>
        <taxon>Panagrolaimomorpha</taxon>
        <taxon>Panagrolaimoidea</taxon>
        <taxon>Panagrolaimidae</taxon>
        <taxon>Panagrolaimus</taxon>
    </lineage>
</organism>
<name>A0AC35FNS5_9BILA</name>
<dbReference type="Proteomes" id="UP000887580">
    <property type="component" value="Unplaced"/>
</dbReference>
<evidence type="ECO:0000313" key="1">
    <source>
        <dbReference type="Proteomes" id="UP000887580"/>
    </source>
</evidence>
<proteinExistence type="predicted"/>
<protein>
    <submittedName>
        <fullName evidence="2">ATP synthase F0 subunit 8</fullName>
    </submittedName>
</protein>